<comment type="similarity">
    <text evidence="1">Belongs to the CoaE family.</text>
</comment>
<dbReference type="PANTHER" id="PTHR10695:SF46">
    <property type="entry name" value="BIFUNCTIONAL COENZYME A SYNTHASE-RELATED"/>
    <property type="match status" value="1"/>
</dbReference>
<evidence type="ECO:0008006" key="6">
    <source>
        <dbReference type="Google" id="ProtNLM"/>
    </source>
</evidence>
<organism evidence="4 5">
    <name type="scientific">Agrocybe chaxingu</name>
    <dbReference type="NCBI Taxonomy" id="84603"/>
    <lineage>
        <taxon>Eukaryota</taxon>
        <taxon>Fungi</taxon>
        <taxon>Dikarya</taxon>
        <taxon>Basidiomycota</taxon>
        <taxon>Agaricomycotina</taxon>
        <taxon>Agaricomycetes</taxon>
        <taxon>Agaricomycetidae</taxon>
        <taxon>Agaricales</taxon>
        <taxon>Agaricineae</taxon>
        <taxon>Strophariaceae</taxon>
        <taxon>Agrocybe</taxon>
    </lineage>
</organism>
<dbReference type="Proteomes" id="UP001148786">
    <property type="component" value="Unassembled WGS sequence"/>
</dbReference>
<keyword evidence="3" id="KW-0067">ATP-binding</keyword>
<dbReference type="InterPro" id="IPR027417">
    <property type="entry name" value="P-loop_NTPase"/>
</dbReference>
<gene>
    <name evidence="4" type="ORF">NLJ89_g2312</name>
</gene>
<dbReference type="EMBL" id="JANKHO010000139">
    <property type="protein sequence ID" value="KAJ3514550.1"/>
    <property type="molecule type" value="Genomic_DNA"/>
</dbReference>
<keyword evidence="5" id="KW-1185">Reference proteome</keyword>
<reference evidence="4" key="1">
    <citation type="submission" date="2022-07" db="EMBL/GenBank/DDBJ databases">
        <title>Genome Sequence of Agrocybe chaxingu.</title>
        <authorList>
            <person name="Buettner E."/>
        </authorList>
    </citation>
    <scope>NUCLEOTIDE SEQUENCE</scope>
    <source>
        <strain evidence="4">MP-N11</strain>
    </source>
</reference>
<evidence type="ECO:0000256" key="1">
    <source>
        <dbReference type="ARBA" id="ARBA00009018"/>
    </source>
</evidence>
<dbReference type="GO" id="GO:0005524">
    <property type="term" value="F:ATP binding"/>
    <property type="evidence" value="ECO:0007669"/>
    <property type="project" value="UniProtKB-KW"/>
</dbReference>
<dbReference type="PANTHER" id="PTHR10695">
    <property type="entry name" value="DEPHOSPHO-COA KINASE-RELATED"/>
    <property type="match status" value="1"/>
</dbReference>
<dbReference type="FunFam" id="3.40.50.300:FF:000485">
    <property type="entry name" value="Dephospho-CoA kinase CAB5"/>
    <property type="match status" value="1"/>
</dbReference>
<dbReference type="SUPFAM" id="SSF52540">
    <property type="entry name" value="P-loop containing nucleoside triphosphate hydrolases"/>
    <property type="match status" value="1"/>
</dbReference>
<dbReference type="GO" id="GO:0004140">
    <property type="term" value="F:dephospho-CoA kinase activity"/>
    <property type="evidence" value="ECO:0007669"/>
    <property type="project" value="InterPro"/>
</dbReference>
<evidence type="ECO:0000256" key="3">
    <source>
        <dbReference type="ARBA" id="ARBA00022840"/>
    </source>
</evidence>
<dbReference type="InterPro" id="IPR001977">
    <property type="entry name" value="Depp_CoAkinase"/>
</dbReference>
<dbReference type="Pfam" id="PF01121">
    <property type="entry name" value="CoaE"/>
    <property type="match status" value="1"/>
</dbReference>
<comment type="caution">
    <text evidence="4">The sequence shown here is derived from an EMBL/GenBank/DDBJ whole genome shotgun (WGS) entry which is preliminary data.</text>
</comment>
<name>A0A9W8K732_9AGAR</name>
<dbReference type="NCBIfam" id="TIGR00152">
    <property type="entry name" value="dephospho-CoA kinase"/>
    <property type="match status" value="1"/>
</dbReference>
<keyword evidence="2" id="KW-0547">Nucleotide-binding</keyword>
<dbReference type="OrthoDB" id="247245at2759"/>
<dbReference type="PROSITE" id="PS51219">
    <property type="entry name" value="DPCK"/>
    <property type="match status" value="1"/>
</dbReference>
<sequence length="264" mass="29868">MLVVGLTGGIATGKSTVSGMLKASRIPVVDADVIARQVVEPGTPVLTKIVKTFGSDVLLQDGSLDRKKLGGIIFGDETKRKQLNRIVHPAVRKAMFWQMLGYWIRGHKYCIMDVPLLIEGGLWQWVGVVVVVYWHVLWPCSEELQLQRLMQRDSSSREDALARLSSQLPISQKVAYADFVIDNSGSKQELTAHVESLIRRLEARAGWTWRVSWLLPPHRRHIGVPNAAMEEVRVETHDGTPWLAVTRRRHVMNREHSEDLFVVL</sequence>
<evidence type="ECO:0000313" key="5">
    <source>
        <dbReference type="Proteomes" id="UP001148786"/>
    </source>
</evidence>
<dbReference type="GO" id="GO:0015937">
    <property type="term" value="P:coenzyme A biosynthetic process"/>
    <property type="evidence" value="ECO:0007669"/>
    <property type="project" value="InterPro"/>
</dbReference>
<dbReference type="AlphaFoldDB" id="A0A9W8K732"/>
<evidence type="ECO:0000313" key="4">
    <source>
        <dbReference type="EMBL" id="KAJ3514550.1"/>
    </source>
</evidence>
<evidence type="ECO:0000256" key="2">
    <source>
        <dbReference type="ARBA" id="ARBA00022741"/>
    </source>
</evidence>
<dbReference type="HAMAP" id="MF_00376">
    <property type="entry name" value="Dephospho_CoA_kinase"/>
    <property type="match status" value="1"/>
</dbReference>
<protein>
    <recommendedName>
        <fullName evidence="6">Dephospho-CoA kinase</fullName>
    </recommendedName>
</protein>
<dbReference type="Gene3D" id="3.40.50.300">
    <property type="entry name" value="P-loop containing nucleotide triphosphate hydrolases"/>
    <property type="match status" value="1"/>
</dbReference>
<accession>A0A9W8K732</accession>
<dbReference type="GO" id="GO:0005737">
    <property type="term" value="C:cytoplasm"/>
    <property type="evidence" value="ECO:0007669"/>
    <property type="project" value="UniProtKB-ARBA"/>
</dbReference>
<proteinExistence type="inferred from homology"/>
<dbReference type="CDD" id="cd02022">
    <property type="entry name" value="DPCK"/>
    <property type="match status" value="1"/>
</dbReference>